<dbReference type="InterPro" id="IPR016024">
    <property type="entry name" value="ARM-type_fold"/>
</dbReference>
<organism evidence="10 11">
    <name type="scientific">Porphyra umbilicalis</name>
    <name type="common">Purple laver</name>
    <name type="synonym">Red alga</name>
    <dbReference type="NCBI Taxonomy" id="2786"/>
    <lineage>
        <taxon>Eukaryota</taxon>
        <taxon>Rhodophyta</taxon>
        <taxon>Bangiophyceae</taxon>
        <taxon>Bangiales</taxon>
        <taxon>Bangiaceae</taxon>
        <taxon>Porphyra</taxon>
    </lineage>
</organism>
<keyword evidence="4 6" id="KW-0168">Coated pit</keyword>
<feature type="region of interest" description="Disordered" evidence="8">
    <location>
        <begin position="1661"/>
        <end position="1681"/>
    </location>
</feature>
<keyword evidence="3 6" id="KW-0472">Membrane</keyword>
<dbReference type="PROSITE" id="PS50236">
    <property type="entry name" value="CHCR"/>
    <property type="match status" value="7"/>
</dbReference>
<dbReference type="Pfam" id="PF13838">
    <property type="entry name" value="Clathrin_H_link"/>
    <property type="match status" value="1"/>
</dbReference>
<dbReference type="SUPFAM" id="SSF48371">
    <property type="entry name" value="ARM repeat"/>
    <property type="match status" value="5"/>
</dbReference>
<dbReference type="GO" id="GO:0071439">
    <property type="term" value="C:clathrin complex"/>
    <property type="evidence" value="ECO:0007669"/>
    <property type="project" value="InterPro"/>
</dbReference>
<dbReference type="GO" id="GO:0006898">
    <property type="term" value="P:receptor-mediated endocytosis"/>
    <property type="evidence" value="ECO:0007669"/>
    <property type="project" value="TreeGrafter"/>
</dbReference>
<evidence type="ECO:0000313" key="10">
    <source>
        <dbReference type="EMBL" id="OSX70520.1"/>
    </source>
</evidence>
<dbReference type="GO" id="GO:0030130">
    <property type="term" value="C:clathrin coat of trans-Golgi network vesicle"/>
    <property type="evidence" value="ECO:0007669"/>
    <property type="project" value="InterPro"/>
</dbReference>
<feature type="repeat" description="CHCR" evidence="7">
    <location>
        <begin position="1311"/>
        <end position="1457"/>
    </location>
</feature>
<dbReference type="PANTHER" id="PTHR10292:SF1">
    <property type="entry name" value="CLATHRIN HEAVY CHAIN"/>
    <property type="match status" value="1"/>
</dbReference>
<dbReference type="OrthoDB" id="2113814at2759"/>
<feature type="repeat" description="CHCR" evidence="7">
    <location>
        <begin position="1159"/>
        <end position="1306"/>
    </location>
</feature>
<dbReference type="SUPFAM" id="SSF50989">
    <property type="entry name" value="Clathrin heavy-chain terminal domain"/>
    <property type="match status" value="1"/>
</dbReference>
<dbReference type="GO" id="GO:0032051">
    <property type="term" value="F:clathrin light chain binding"/>
    <property type="evidence" value="ECO:0007669"/>
    <property type="project" value="InterPro"/>
</dbReference>
<accession>A0A1X6NPR5</accession>
<evidence type="ECO:0000256" key="1">
    <source>
        <dbReference type="ARBA" id="ARBA00009535"/>
    </source>
</evidence>
<dbReference type="PIRSF" id="PIRSF002290">
    <property type="entry name" value="Clathrin_H_chain"/>
    <property type="match status" value="1"/>
</dbReference>
<comment type="similarity">
    <text evidence="1 6">Belongs to the clathrin heavy chain family.</text>
</comment>
<dbReference type="GO" id="GO:0005198">
    <property type="term" value="F:structural molecule activity"/>
    <property type="evidence" value="ECO:0007669"/>
    <property type="project" value="InterPro"/>
</dbReference>
<keyword evidence="5 6" id="KW-0968">Cytoplasmic vesicle</keyword>
<dbReference type="InterPro" id="IPR011990">
    <property type="entry name" value="TPR-like_helical_dom_sf"/>
</dbReference>
<feature type="repeat" description="CHCR" evidence="7">
    <location>
        <begin position="1460"/>
        <end position="1611"/>
    </location>
</feature>
<evidence type="ECO:0000256" key="3">
    <source>
        <dbReference type="ARBA" id="ARBA00023136"/>
    </source>
</evidence>
<protein>
    <recommendedName>
        <fullName evidence="6">Clathrin heavy chain</fullName>
    </recommendedName>
</protein>
<dbReference type="Pfam" id="PF09268">
    <property type="entry name" value="Clathrin-link"/>
    <property type="match status" value="1"/>
</dbReference>
<evidence type="ECO:0000256" key="6">
    <source>
        <dbReference type="PIRNR" id="PIRNR002290"/>
    </source>
</evidence>
<dbReference type="Gene3D" id="1.25.40.10">
    <property type="entry name" value="Tetratricopeptide repeat domain"/>
    <property type="match status" value="2"/>
</dbReference>
<keyword evidence="2" id="KW-0677">Repeat</keyword>
<feature type="compositionally biased region" description="Basic and acidic residues" evidence="8">
    <location>
        <begin position="1661"/>
        <end position="1676"/>
    </location>
</feature>
<keyword evidence="11" id="KW-1185">Reference proteome</keyword>
<dbReference type="Proteomes" id="UP000218209">
    <property type="component" value="Unassembled WGS sequence"/>
</dbReference>
<feature type="repeat" description="CHCR" evidence="7">
    <location>
        <begin position="566"/>
        <end position="712"/>
    </location>
</feature>
<dbReference type="SMART" id="SM00299">
    <property type="entry name" value="CLH"/>
    <property type="match status" value="7"/>
</dbReference>
<feature type="repeat" description="CHCR" evidence="7">
    <location>
        <begin position="715"/>
        <end position="857"/>
    </location>
</feature>
<dbReference type="FunFam" id="1.25.40.10:FF:000001">
    <property type="entry name" value="Clathrin heavy chain"/>
    <property type="match status" value="1"/>
</dbReference>
<dbReference type="InterPro" id="IPR000547">
    <property type="entry name" value="Clathrin_H-chain/VPS_repeat"/>
</dbReference>
<dbReference type="InterPro" id="IPR016025">
    <property type="entry name" value="Clathrin_H-chain_N"/>
</dbReference>
<evidence type="ECO:0000256" key="4">
    <source>
        <dbReference type="ARBA" id="ARBA00023176"/>
    </source>
</evidence>
<feature type="repeat" description="CHCR" evidence="7">
    <location>
        <begin position="862"/>
        <end position="1001"/>
    </location>
</feature>
<dbReference type="InterPro" id="IPR016341">
    <property type="entry name" value="Clathrin_heavy_chain"/>
</dbReference>
<dbReference type="Gene3D" id="2.130.10.110">
    <property type="entry name" value="Clathrin heavy-chain terminal domain"/>
    <property type="match status" value="1"/>
</dbReference>
<sequence length="1746" mass="190962">MAAAPVPIRLQEAFSLTASGVNPAALTFAATTLESDKYVCVREASPTDPTKTQVVLVDTSRPSTPLRRPISADSALMNPSTKVIALKNGTTLQLFDFASKSKLKSHAMPDPVVFWKWLDSTTVGIVTASAVFHWDTTNSTSPPEMMFDRHASLSAAQIINYRSSPDGQWLVLVGIAAAEGGKVAGRLQLYSVAKKLSQPIEGHAAAFASLPLEGVPTTLFLFSTKPVAEGVAPKLHIIEVGADTKADGAPRFEKKAVSVYYAPESGAADFPVSLQVSTKYSLAFLLTKAGYAHVYDIESGECLYQNRVSESTPFASAPHEATGGVMAINRKGQVLILSVVPENVVPYVVTKLQDVELATRLASRNGFPGAERLFAEHFAELFEEERWRDAALVAAESPAGSLRTEAVIARFKAAPSEEGSPSPLLIYFQALLERGPLNALESVELATQLLSFGRVQLLEKWLKENKLGCSEELGDMLRPHNVNLALAVYIKAPAHPKVVQCLLETGQTSKVALYVKKVGLDISHTQLVQMASAYSPQAALELANALQAQGALVPAGGGPTPDAAGSSAERSGVDHTSMFDMFMNKGMLQEATSYCLDNLKGDLPGDGELQTRVLEANLVNAPPVADAILSQDVWHHYDKHKIALLAERAGLFQHALENFSDLADVKRVMGNTHVLNPEFLLNYFANLSPDDGLECLKELISANPRGNLELCVTIGAKYTDAMGADRLMEVFRGVKLPDALFFYLGAVVNTSQDPEVHFQFIDSACKLQRYDEAERVTRESTFYDPERVKVYLMEARLRDPRPLINVCDRFDFVDDLVRFLMKNNQVKFVEGYVQRVNPTRCPEVVGALLDLDADDEIISRLILSVKNMTPVAPLVAAVESRGRLKLLLPFLESRVGDGATDAEVHSGVAKCYVEANINPQHFLETNPYYDSRDVGRFCEKRDPFLAYVAYKRGACDDELLAVTNGHALYKDQARYLVDRESADLWATVLKEDNEHRRSVIEQVIATALPETAAPEKVSAAVKAFMQADLPGVLIELLEKLVLQTSNTAFSRNRNLQNLLILTAIKADPPRVMEYVRRLDAYDAEDVASVAVASGLYEEAFAVFQKAGTPAAAIGVLLKEMNDFERAADFAIKADRPDVWSALGVAQLEGGHLADGVSSLLRAKDPAPYQAVITAAREAGGSPADFALVVKFLKFSRTKVKDIKAVDTEIVYALAKCDNRLTEIEEFVSQPNAADLEEVGDRCVSEELYPAAKLLFSTISNYGKLAPVLVRLGEFSAAVEAAKKADRVRTWRAVTYACVDAEQFRLAHICGLHLVIEAEELQDTIEYYTDRGHYAEVIELLEAGLSLDRAHTSMFTELGVLLSKHRPDSMMEHCKMWWQKCNLPRLVRACEVVALWAEVVYLHIQYGEYDNAATTMMAHSPDAWSASGFTEVITKAGNLDVMYRAVGFYLDEQPSRLNELLSVLAPKIESSRAVSLLRSARGDVLGPLGALPLAKAYLLKVSDDNVPDVNEALHDVLIAEEAVDELSEAVAAHDNFDQLALARRLQSHGLLAMRRIACTVFRRNGKYEQALAIAKADKLYKEAIDTVAASTDAELTEELAEFFLEAGLREAFTATLFTCFEYFRPDVALELAWRYGVMDWSMPYMIQTLKEVAGRIMGLEEESKDKRDAVEDARKEEEEAVNDDPSVLLYGLQPGGGNAGPSVPMIMAPPGGGGTMNSVPQITWTPQAGPSAAAAAANMQTFAMPPQ</sequence>
<comment type="function">
    <text evidence="6">Clathrin is the major protein of the polyhedral coat of coated pits and vesicles.</text>
</comment>
<dbReference type="PANTHER" id="PTHR10292">
    <property type="entry name" value="CLATHRIN HEAVY CHAIN RELATED"/>
    <property type="match status" value="1"/>
</dbReference>
<dbReference type="GO" id="GO:0006886">
    <property type="term" value="P:intracellular protein transport"/>
    <property type="evidence" value="ECO:0007669"/>
    <property type="project" value="UniProtKB-UniRule"/>
</dbReference>
<dbReference type="Gene3D" id="1.25.40.730">
    <property type="match status" value="1"/>
</dbReference>
<dbReference type="EMBL" id="KV919244">
    <property type="protein sequence ID" value="OSX70520.1"/>
    <property type="molecule type" value="Genomic_DNA"/>
</dbReference>
<comment type="subcellular location">
    <subcellularLocation>
        <location evidence="6">Cytoplasmic vesicle membrane</location>
        <topology evidence="6">Peripheral membrane protein</topology>
        <orientation evidence="6">Cytoplasmic side</orientation>
    </subcellularLocation>
    <subcellularLocation>
        <location evidence="6">Membrane</location>
        <location evidence="6">Coated pit</location>
        <topology evidence="6">Peripheral membrane protein</topology>
        <orientation evidence="6">Cytoplasmic side</orientation>
    </subcellularLocation>
</comment>
<dbReference type="GO" id="GO:0030132">
    <property type="term" value="C:clathrin coat of coated pit"/>
    <property type="evidence" value="ECO:0007669"/>
    <property type="project" value="InterPro"/>
</dbReference>
<evidence type="ECO:0000313" key="11">
    <source>
        <dbReference type="Proteomes" id="UP000218209"/>
    </source>
</evidence>
<feature type="repeat" description="CHCR" evidence="7">
    <location>
        <begin position="1008"/>
        <end position="1155"/>
    </location>
</feature>
<gene>
    <name evidence="10" type="ORF">BU14_0733s0004</name>
</gene>
<dbReference type="Pfam" id="PF00637">
    <property type="entry name" value="Clathrin"/>
    <property type="match status" value="7"/>
</dbReference>
<name>A0A1X6NPR5_PORUM</name>
<evidence type="ECO:0000256" key="8">
    <source>
        <dbReference type="SAM" id="MobiDB-lite"/>
    </source>
</evidence>
<evidence type="ECO:0000256" key="5">
    <source>
        <dbReference type="ARBA" id="ARBA00023329"/>
    </source>
</evidence>
<feature type="domain" description="Clathrin heavy chain linker core motif" evidence="9">
    <location>
        <begin position="342"/>
        <end position="364"/>
    </location>
</feature>
<dbReference type="InterPro" id="IPR015348">
    <property type="entry name" value="Clathrin_H-chain_linker_core"/>
</dbReference>
<reference evidence="10 11" key="1">
    <citation type="submission" date="2017-03" db="EMBL/GenBank/DDBJ databases">
        <title>WGS assembly of Porphyra umbilicalis.</title>
        <authorList>
            <person name="Brawley S.H."/>
            <person name="Blouin N.A."/>
            <person name="Ficko-Blean E."/>
            <person name="Wheeler G.L."/>
            <person name="Lohr M."/>
            <person name="Goodson H.V."/>
            <person name="Jenkins J.W."/>
            <person name="Blaby-Haas C.E."/>
            <person name="Helliwell K.E."/>
            <person name="Chan C."/>
            <person name="Marriage T."/>
            <person name="Bhattacharya D."/>
            <person name="Klein A.S."/>
            <person name="Badis Y."/>
            <person name="Brodie J."/>
            <person name="Cao Y."/>
            <person name="Collen J."/>
            <person name="Dittami S.M."/>
            <person name="Gachon C.M."/>
            <person name="Green B.R."/>
            <person name="Karpowicz S."/>
            <person name="Kim J.W."/>
            <person name="Kudahl U."/>
            <person name="Lin S."/>
            <person name="Michel G."/>
            <person name="Mittag M."/>
            <person name="Olson B.J."/>
            <person name="Pangilinan J."/>
            <person name="Peng Y."/>
            <person name="Qiu H."/>
            <person name="Shu S."/>
            <person name="Singer J.T."/>
            <person name="Smith A.G."/>
            <person name="Sprecher B.N."/>
            <person name="Wagner V."/>
            <person name="Wang W."/>
            <person name="Wang Z.-Y."/>
            <person name="Yan J."/>
            <person name="Yarish C."/>
            <person name="Zoeuner-Riek S."/>
            <person name="Zhuang Y."/>
            <person name="Zou Y."/>
            <person name="Lindquist E.A."/>
            <person name="Grimwood J."/>
            <person name="Barry K."/>
            <person name="Rokhsar D.S."/>
            <person name="Schmutz J."/>
            <person name="Stiller J.W."/>
            <person name="Grossman A.R."/>
            <person name="Prochnik S.E."/>
        </authorList>
    </citation>
    <scope>NUCLEOTIDE SEQUENCE [LARGE SCALE GENOMIC DNA]</scope>
    <source>
        <strain evidence="10">4086291</strain>
    </source>
</reference>
<dbReference type="InterPro" id="IPR055358">
    <property type="entry name" value="CHCR"/>
</dbReference>
<evidence type="ECO:0000256" key="2">
    <source>
        <dbReference type="ARBA" id="ARBA00022737"/>
    </source>
</evidence>
<evidence type="ECO:0000259" key="9">
    <source>
        <dbReference type="Pfam" id="PF09268"/>
    </source>
</evidence>
<evidence type="ECO:0000256" key="7">
    <source>
        <dbReference type="PROSITE-ProRule" id="PRU01006"/>
    </source>
</evidence>
<proteinExistence type="inferred from homology"/>